<dbReference type="InterPro" id="IPR016163">
    <property type="entry name" value="Ald_DH_C"/>
</dbReference>
<dbReference type="PROSITE" id="PS00687">
    <property type="entry name" value="ALDEHYDE_DEHYDR_GLU"/>
    <property type="match status" value="1"/>
</dbReference>
<accession>A0ABW9XG22</accession>
<organism evidence="5 6">
    <name type="scientific">Novosphingobium ovatum</name>
    <dbReference type="NCBI Taxonomy" id="1908523"/>
    <lineage>
        <taxon>Bacteria</taxon>
        <taxon>Pseudomonadati</taxon>
        <taxon>Pseudomonadota</taxon>
        <taxon>Alphaproteobacteria</taxon>
        <taxon>Sphingomonadales</taxon>
        <taxon>Sphingomonadaceae</taxon>
        <taxon>Novosphingobium</taxon>
    </lineage>
</organism>
<feature type="domain" description="Aldehyde dehydrogenase" evidence="4">
    <location>
        <begin position="13"/>
        <end position="473"/>
    </location>
</feature>
<dbReference type="PROSITE" id="PS00070">
    <property type="entry name" value="ALDEHYDE_DEHYDR_CYS"/>
    <property type="match status" value="1"/>
</dbReference>
<proteinExistence type="inferred from homology"/>
<keyword evidence="6" id="KW-1185">Reference proteome</keyword>
<dbReference type="Pfam" id="PF00171">
    <property type="entry name" value="Aldedh"/>
    <property type="match status" value="1"/>
</dbReference>
<evidence type="ECO:0000256" key="1">
    <source>
        <dbReference type="ARBA" id="ARBA00023002"/>
    </source>
</evidence>
<evidence type="ECO:0000256" key="3">
    <source>
        <dbReference type="RuleBase" id="RU003345"/>
    </source>
</evidence>
<dbReference type="Gene3D" id="3.40.605.10">
    <property type="entry name" value="Aldehyde Dehydrogenase, Chain A, domain 1"/>
    <property type="match status" value="1"/>
</dbReference>
<reference evidence="6" key="1">
    <citation type="submission" date="2020-01" db="EMBL/GenBank/DDBJ databases">
        <title>Sphingomonas sp. strain CSW-10.</title>
        <authorList>
            <person name="Chen W.-M."/>
        </authorList>
    </citation>
    <scope>NUCLEOTIDE SEQUENCE [LARGE SCALE GENOMIC DNA]</scope>
    <source>
        <strain evidence="6">FSY-8</strain>
    </source>
</reference>
<protein>
    <submittedName>
        <fullName evidence="5">Aldehyde dehydrogenase family protein</fullName>
    </submittedName>
</protein>
<dbReference type="InterPro" id="IPR016161">
    <property type="entry name" value="Ald_DH/histidinol_DH"/>
</dbReference>
<evidence type="ECO:0000313" key="5">
    <source>
        <dbReference type="EMBL" id="NBC37433.1"/>
    </source>
</evidence>
<evidence type="ECO:0000313" key="6">
    <source>
        <dbReference type="Proteomes" id="UP000753724"/>
    </source>
</evidence>
<dbReference type="Gene3D" id="3.40.309.10">
    <property type="entry name" value="Aldehyde Dehydrogenase, Chain A, domain 2"/>
    <property type="match status" value="1"/>
</dbReference>
<name>A0ABW9XG22_9SPHN</name>
<dbReference type="InterPro" id="IPR015590">
    <property type="entry name" value="Aldehyde_DH_dom"/>
</dbReference>
<dbReference type="Proteomes" id="UP000753724">
    <property type="component" value="Unassembled WGS sequence"/>
</dbReference>
<dbReference type="PANTHER" id="PTHR11699">
    <property type="entry name" value="ALDEHYDE DEHYDROGENASE-RELATED"/>
    <property type="match status" value="1"/>
</dbReference>
<evidence type="ECO:0000259" key="4">
    <source>
        <dbReference type="Pfam" id="PF00171"/>
    </source>
</evidence>
<dbReference type="InterPro" id="IPR029510">
    <property type="entry name" value="Ald_DH_CS_GLU"/>
</dbReference>
<comment type="similarity">
    <text evidence="3">Belongs to the aldehyde dehydrogenase family.</text>
</comment>
<gene>
    <name evidence="5" type="ORF">GTZ99_12825</name>
</gene>
<dbReference type="InterPro" id="IPR016162">
    <property type="entry name" value="Ald_DH_N"/>
</dbReference>
<comment type="caution">
    <text evidence="5">The sequence shown here is derived from an EMBL/GenBank/DDBJ whole genome shotgun (WGS) entry which is preliminary data.</text>
</comment>
<dbReference type="InterPro" id="IPR016160">
    <property type="entry name" value="Ald_DH_CS_CYS"/>
</dbReference>
<dbReference type="EMBL" id="JAAAPO010000005">
    <property type="protein sequence ID" value="NBC37433.1"/>
    <property type="molecule type" value="Genomic_DNA"/>
</dbReference>
<dbReference type="SUPFAM" id="SSF53720">
    <property type="entry name" value="ALDH-like"/>
    <property type="match status" value="1"/>
</dbReference>
<feature type="active site" evidence="2">
    <location>
        <position position="248"/>
    </location>
</feature>
<keyword evidence="1 3" id="KW-0560">Oxidoreductase</keyword>
<sequence>MSCAPAQFIGGEWVRASSTLTVEDPSTGGQIGQIGAGDAQAVDMAVRAATDAMAPRRWGPAQRQDALLALARAIEEQAAILTVLESRDAGKPIFATSHIDIPAAAAVLRYYAGWAARLTGETVELAGPGDGVGYVLREPVGVVGQIIPWNYPLMGVAFKIGPALATGCACVLKPSELTSLSALWLARSLERCGVPAGYVNIVTGTGAQAGAALVAHPDVAKISFTGSTAVGRQIAAQAAGACKRVTVELGGKSPVIVMPDADLDRAAMAIAMNIFSHCGQTCSAGSRLIAHESVADDLARRVAHIGASMRMGPVDDPDTRLGPVISAIQRGRIAGHVDAALAAGARALCGGVVPDGPGYYYPPTVLCDVTPDMSALREEIFGPVLTVQSFASTDLDAIAAMANDTPYGLAAYVWTGNLAWAQGMARRIRAGSVRINAGGGGDMALPSGGMKMSGFGRENGRAGIEAYTELKSVAMLA</sequence>
<evidence type="ECO:0000256" key="2">
    <source>
        <dbReference type="PROSITE-ProRule" id="PRU10007"/>
    </source>
</evidence>